<proteinExistence type="predicted"/>
<feature type="region of interest" description="Disordered" evidence="1">
    <location>
        <begin position="53"/>
        <end position="90"/>
    </location>
</feature>
<comment type="caution">
    <text evidence="2">The sequence shown here is derived from an EMBL/GenBank/DDBJ whole genome shotgun (WGS) entry which is preliminary data.</text>
</comment>
<evidence type="ECO:0000256" key="1">
    <source>
        <dbReference type="SAM" id="MobiDB-lite"/>
    </source>
</evidence>
<dbReference type="Proteomes" id="UP000245119">
    <property type="component" value="Linkage Group LG10"/>
</dbReference>
<accession>A0A2T7NP67</accession>
<feature type="compositionally biased region" description="Basic residues" evidence="1">
    <location>
        <begin position="68"/>
        <end position="77"/>
    </location>
</feature>
<name>A0A2T7NP67_POMCA</name>
<dbReference type="EMBL" id="PZQS01000010">
    <property type="protein sequence ID" value="PVD22961.1"/>
    <property type="molecule type" value="Genomic_DNA"/>
</dbReference>
<dbReference type="AlphaFoldDB" id="A0A2T7NP67"/>
<sequence>MFCLRTSAHPPQRPAGPAMCSAFQLHSPPGGDPPPLVTGLKLSRRRVLALTSLPSPLPHPEAAGLHRPSTRKRRACRQRTPPSGTARGGGSLAILASNCRWPCCGFHQAHLQTFDRT</sequence>
<protein>
    <submittedName>
        <fullName evidence="2">Uncharacterized protein</fullName>
    </submittedName>
</protein>
<evidence type="ECO:0000313" key="2">
    <source>
        <dbReference type="EMBL" id="PVD22961.1"/>
    </source>
</evidence>
<keyword evidence="3" id="KW-1185">Reference proteome</keyword>
<reference evidence="2 3" key="1">
    <citation type="submission" date="2018-04" db="EMBL/GenBank/DDBJ databases">
        <title>The genome of golden apple snail Pomacea canaliculata provides insight into stress tolerance and invasive adaptation.</title>
        <authorList>
            <person name="Liu C."/>
            <person name="Liu B."/>
            <person name="Ren Y."/>
            <person name="Zhang Y."/>
            <person name="Wang H."/>
            <person name="Li S."/>
            <person name="Jiang F."/>
            <person name="Yin L."/>
            <person name="Zhang G."/>
            <person name="Qian W."/>
            <person name="Fan W."/>
        </authorList>
    </citation>
    <scope>NUCLEOTIDE SEQUENCE [LARGE SCALE GENOMIC DNA]</scope>
    <source>
        <strain evidence="2">SZHN2017</strain>
        <tissue evidence="2">Muscle</tissue>
    </source>
</reference>
<evidence type="ECO:0000313" key="3">
    <source>
        <dbReference type="Proteomes" id="UP000245119"/>
    </source>
</evidence>
<gene>
    <name evidence="2" type="ORF">C0Q70_16221</name>
</gene>
<organism evidence="2 3">
    <name type="scientific">Pomacea canaliculata</name>
    <name type="common">Golden apple snail</name>
    <dbReference type="NCBI Taxonomy" id="400727"/>
    <lineage>
        <taxon>Eukaryota</taxon>
        <taxon>Metazoa</taxon>
        <taxon>Spiralia</taxon>
        <taxon>Lophotrochozoa</taxon>
        <taxon>Mollusca</taxon>
        <taxon>Gastropoda</taxon>
        <taxon>Caenogastropoda</taxon>
        <taxon>Architaenioglossa</taxon>
        <taxon>Ampullarioidea</taxon>
        <taxon>Ampullariidae</taxon>
        <taxon>Pomacea</taxon>
    </lineage>
</organism>